<reference evidence="1" key="1">
    <citation type="submission" date="2018-05" db="EMBL/GenBank/DDBJ databases">
        <authorList>
            <person name="Lanie J.A."/>
            <person name="Ng W.-L."/>
            <person name="Kazmierczak K.M."/>
            <person name="Andrzejewski T.M."/>
            <person name="Davidsen T.M."/>
            <person name="Wayne K.J."/>
            <person name="Tettelin H."/>
            <person name="Glass J.I."/>
            <person name="Rusch D."/>
            <person name="Podicherti R."/>
            <person name="Tsui H.-C.T."/>
            <person name="Winkler M.E."/>
        </authorList>
    </citation>
    <scope>NUCLEOTIDE SEQUENCE</scope>
</reference>
<protein>
    <submittedName>
        <fullName evidence="1">Uncharacterized protein</fullName>
    </submittedName>
</protein>
<dbReference type="AlphaFoldDB" id="A0A381ZRZ1"/>
<sequence length="67" mass="7196">MDVKQLFVSIDGLTQEPIAAYGVSNDGAKVVFTEAPILDAKILCKYIEASPINITTVNQNSIGIDEL</sequence>
<name>A0A381ZRZ1_9ZZZZ</name>
<proteinExistence type="predicted"/>
<dbReference type="EMBL" id="UINC01022430">
    <property type="protein sequence ID" value="SVA92010.1"/>
    <property type="molecule type" value="Genomic_DNA"/>
</dbReference>
<organism evidence="1">
    <name type="scientific">marine metagenome</name>
    <dbReference type="NCBI Taxonomy" id="408172"/>
    <lineage>
        <taxon>unclassified sequences</taxon>
        <taxon>metagenomes</taxon>
        <taxon>ecological metagenomes</taxon>
    </lineage>
</organism>
<accession>A0A381ZRZ1</accession>
<feature type="non-terminal residue" evidence="1">
    <location>
        <position position="67"/>
    </location>
</feature>
<gene>
    <name evidence="1" type="ORF">METZ01_LOCUS144864</name>
</gene>
<evidence type="ECO:0000313" key="1">
    <source>
        <dbReference type="EMBL" id="SVA92010.1"/>
    </source>
</evidence>